<dbReference type="CDD" id="cd11041">
    <property type="entry name" value="CYP503A1-like"/>
    <property type="match status" value="1"/>
</dbReference>
<dbReference type="GO" id="GO:0020037">
    <property type="term" value="F:heme binding"/>
    <property type="evidence" value="ECO:0007669"/>
    <property type="project" value="InterPro"/>
</dbReference>
<dbReference type="AlphaFoldDB" id="A0A1X6NEW7"/>
<keyword evidence="9" id="KW-1133">Transmembrane helix</keyword>
<dbReference type="InterPro" id="IPR036396">
    <property type="entry name" value="Cyt_P450_sf"/>
</dbReference>
<accession>A0A1X6NEW7</accession>
<keyword evidence="11" id="KW-1185">Reference proteome</keyword>
<dbReference type="RefSeq" id="XP_024343928.1">
    <property type="nucleotide sequence ID" value="XM_024487822.1"/>
</dbReference>
<dbReference type="InterPro" id="IPR001128">
    <property type="entry name" value="Cyt_P450"/>
</dbReference>
<evidence type="ECO:0000256" key="2">
    <source>
        <dbReference type="ARBA" id="ARBA00005179"/>
    </source>
</evidence>
<keyword evidence="4 7" id="KW-0479">Metal-binding</keyword>
<comment type="similarity">
    <text evidence="3 8">Belongs to the cytochrome P450 family.</text>
</comment>
<evidence type="ECO:0000313" key="11">
    <source>
        <dbReference type="Proteomes" id="UP000194127"/>
    </source>
</evidence>
<dbReference type="EMBL" id="KZ110591">
    <property type="protein sequence ID" value="OSX67134.1"/>
    <property type="molecule type" value="Genomic_DNA"/>
</dbReference>
<protein>
    <recommendedName>
        <fullName evidence="12">Cytochrome P450</fullName>
    </recommendedName>
</protein>
<evidence type="ECO:0000256" key="5">
    <source>
        <dbReference type="ARBA" id="ARBA00023002"/>
    </source>
</evidence>
<dbReference type="InterPro" id="IPR017972">
    <property type="entry name" value="Cyt_P450_CS"/>
</dbReference>
<comment type="cofactor">
    <cofactor evidence="1 7">
        <name>heme</name>
        <dbReference type="ChEBI" id="CHEBI:30413"/>
    </cofactor>
</comment>
<keyword evidence="6 7" id="KW-0408">Iron</keyword>
<dbReference type="PANTHER" id="PTHR46206">
    <property type="entry name" value="CYTOCHROME P450"/>
    <property type="match status" value="1"/>
</dbReference>
<keyword evidence="5 8" id="KW-0560">Oxidoreductase</keyword>
<dbReference type="GO" id="GO:0004497">
    <property type="term" value="F:monooxygenase activity"/>
    <property type="evidence" value="ECO:0007669"/>
    <property type="project" value="UniProtKB-KW"/>
</dbReference>
<sequence>MEDKAQYVFALLGILATLYFVRWSTDPLRHIPAIGPSAPIVSYLSAYRYCRNAQSILQEGYHKYKVFRVSLVDRWVVVVSGADMNEELRKVPDTHVSFQEAADDLIQLKYTIAPDVNEHPIHTPVIRGPLTRNLGALFPDVVDEINVAFPELMPPAAKRGDWVAVSVRDTMGRIVSRASNRIFVGLPLCRNPDYLKTVVEFAFSVAKSRTIINAAPAVFRPIVGHFLPWAKRAVRNAGVHVKPLIRLRVSKMQDAGDDQTDKSCDYLMWLIEEAQKTKQNLDIVVQGILVSNFAAIHTSSNSITHSLLNLAAYPQHVQPLREEIEGIIKEYGWTKEAIGKMWKLDSFMRESQRLSGISGISVMRKVLQDITLSDGTYLPKGTLVVAAAFATHTDERYYENPEVFEPFRFYDMRTENDALRKQYVNTSREFITFGHGKHACPGRFFAVNELKAMMAYIILHYDVKLEEGVSRPENVWIWHNISPASTKVLFRERQSKVQ</sequence>
<dbReference type="PRINTS" id="PR00463">
    <property type="entry name" value="EP450I"/>
</dbReference>
<gene>
    <name evidence="10" type="ORF">POSPLADRAFT_1164419</name>
</gene>
<evidence type="ECO:0008006" key="12">
    <source>
        <dbReference type="Google" id="ProtNLM"/>
    </source>
</evidence>
<organism evidence="10 11">
    <name type="scientific">Postia placenta MAD-698-R-SB12</name>
    <dbReference type="NCBI Taxonomy" id="670580"/>
    <lineage>
        <taxon>Eukaryota</taxon>
        <taxon>Fungi</taxon>
        <taxon>Dikarya</taxon>
        <taxon>Basidiomycota</taxon>
        <taxon>Agaricomycotina</taxon>
        <taxon>Agaricomycetes</taxon>
        <taxon>Polyporales</taxon>
        <taxon>Adustoporiaceae</taxon>
        <taxon>Rhodonia</taxon>
    </lineage>
</organism>
<keyword evidence="9" id="KW-0812">Transmembrane</keyword>
<dbReference type="Proteomes" id="UP000194127">
    <property type="component" value="Unassembled WGS sequence"/>
</dbReference>
<dbReference type="SUPFAM" id="SSF48264">
    <property type="entry name" value="Cytochrome P450"/>
    <property type="match status" value="1"/>
</dbReference>
<reference evidence="10 11" key="1">
    <citation type="submission" date="2017-04" db="EMBL/GenBank/DDBJ databases">
        <title>Genome Sequence of the Model Brown-Rot Fungus Postia placenta SB12.</title>
        <authorList>
            <consortium name="DOE Joint Genome Institute"/>
            <person name="Gaskell J."/>
            <person name="Kersten P."/>
            <person name="Larrondo L.F."/>
            <person name="Canessa P."/>
            <person name="Martinez D."/>
            <person name="Hibbett D."/>
            <person name="Schmoll M."/>
            <person name="Kubicek C.P."/>
            <person name="Martinez A.T."/>
            <person name="Yadav J."/>
            <person name="Master E."/>
            <person name="Magnuson J.K."/>
            <person name="James T."/>
            <person name="Yaver D."/>
            <person name="Berka R."/>
            <person name="Labutti K."/>
            <person name="Lipzen A."/>
            <person name="Aerts A."/>
            <person name="Barry K."/>
            <person name="Henrissat B."/>
            <person name="Blanchette R."/>
            <person name="Grigoriev I."/>
            <person name="Cullen D."/>
        </authorList>
    </citation>
    <scope>NUCLEOTIDE SEQUENCE [LARGE SCALE GENOMIC DNA]</scope>
    <source>
        <strain evidence="10 11">MAD-698-R-SB12</strain>
    </source>
</reference>
<name>A0A1X6NEW7_9APHY</name>
<keyword evidence="9" id="KW-0472">Membrane</keyword>
<proteinExistence type="inferred from homology"/>
<evidence type="ECO:0000256" key="9">
    <source>
        <dbReference type="SAM" id="Phobius"/>
    </source>
</evidence>
<evidence type="ECO:0000256" key="6">
    <source>
        <dbReference type="ARBA" id="ARBA00023004"/>
    </source>
</evidence>
<dbReference type="InterPro" id="IPR002401">
    <property type="entry name" value="Cyt_P450_E_grp-I"/>
</dbReference>
<dbReference type="GO" id="GO:0016705">
    <property type="term" value="F:oxidoreductase activity, acting on paired donors, with incorporation or reduction of molecular oxygen"/>
    <property type="evidence" value="ECO:0007669"/>
    <property type="project" value="InterPro"/>
</dbReference>
<dbReference type="Gene3D" id="1.10.630.10">
    <property type="entry name" value="Cytochrome P450"/>
    <property type="match status" value="1"/>
</dbReference>
<dbReference type="Pfam" id="PF00067">
    <property type="entry name" value="p450"/>
    <property type="match status" value="1"/>
</dbReference>
<dbReference type="GO" id="GO:0005506">
    <property type="term" value="F:iron ion binding"/>
    <property type="evidence" value="ECO:0007669"/>
    <property type="project" value="InterPro"/>
</dbReference>
<feature type="binding site" description="axial binding residue" evidence="7">
    <location>
        <position position="440"/>
    </location>
    <ligand>
        <name>heme</name>
        <dbReference type="ChEBI" id="CHEBI:30413"/>
    </ligand>
    <ligandPart>
        <name>Fe</name>
        <dbReference type="ChEBI" id="CHEBI:18248"/>
    </ligandPart>
</feature>
<evidence type="ECO:0000256" key="1">
    <source>
        <dbReference type="ARBA" id="ARBA00001971"/>
    </source>
</evidence>
<comment type="pathway">
    <text evidence="2">Secondary metabolite biosynthesis.</text>
</comment>
<evidence type="ECO:0000256" key="7">
    <source>
        <dbReference type="PIRSR" id="PIRSR602401-1"/>
    </source>
</evidence>
<dbReference type="OrthoDB" id="1844152at2759"/>
<evidence type="ECO:0000256" key="4">
    <source>
        <dbReference type="ARBA" id="ARBA00022723"/>
    </source>
</evidence>
<keyword evidence="8" id="KW-0503">Monooxygenase</keyword>
<dbReference type="PROSITE" id="PS00086">
    <property type="entry name" value="CYTOCHROME_P450"/>
    <property type="match status" value="1"/>
</dbReference>
<evidence type="ECO:0000256" key="3">
    <source>
        <dbReference type="ARBA" id="ARBA00010617"/>
    </source>
</evidence>
<keyword evidence="7 8" id="KW-0349">Heme</keyword>
<feature type="transmembrane region" description="Helical" evidence="9">
    <location>
        <begin position="7"/>
        <end position="25"/>
    </location>
</feature>
<evidence type="ECO:0000313" key="10">
    <source>
        <dbReference type="EMBL" id="OSX67134.1"/>
    </source>
</evidence>
<dbReference type="GeneID" id="36332771"/>
<dbReference type="STRING" id="670580.A0A1X6NEW7"/>
<dbReference type="SMR" id="A0A1X6NEW7"/>
<evidence type="ECO:0000256" key="8">
    <source>
        <dbReference type="RuleBase" id="RU000461"/>
    </source>
</evidence>